<dbReference type="Gene3D" id="1.10.1280.10">
    <property type="entry name" value="Di-copper center containing domain from catechol oxidase"/>
    <property type="match status" value="1"/>
</dbReference>
<organism evidence="5 6">
    <name type="scientific">Lachnellula cervina</name>
    <dbReference type="NCBI Taxonomy" id="1316786"/>
    <lineage>
        <taxon>Eukaryota</taxon>
        <taxon>Fungi</taxon>
        <taxon>Dikarya</taxon>
        <taxon>Ascomycota</taxon>
        <taxon>Pezizomycotina</taxon>
        <taxon>Leotiomycetes</taxon>
        <taxon>Helotiales</taxon>
        <taxon>Lachnaceae</taxon>
        <taxon>Lachnellula</taxon>
    </lineage>
</organism>
<dbReference type="EMBL" id="QGMG01000655">
    <property type="protein sequence ID" value="TVY52213.1"/>
    <property type="molecule type" value="Genomic_DNA"/>
</dbReference>
<dbReference type="GO" id="GO:0016491">
    <property type="term" value="F:oxidoreductase activity"/>
    <property type="evidence" value="ECO:0007669"/>
    <property type="project" value="InterPro"/>
</dbReference>
<dbReference type="SUPFAM" id="SSF48056">
    <property type="entry name" value="Di-copper centre-containing domain"/>
    <property type="match status" value="1"/>
</dbReference>
<protein>
    <submittedName>
        <fullName evidence="5">Polyphenol oxidase 1</fullName>
    </submittedName>
</protein>
<dbReference type="OrthoDB" id="1658288at2759"/>
<gene>
    <name evidence="5" type="primary">PPO1_1</name>
    <name evidence="5" type="ORF">LCER1_G005192</name>
</gene>
<evidence type="ECO:0000256" key="2">
    <source>
        <dbReference type="SAM" id="SignalP"/>
    </source>
</evidence>
<sequence length="580" mass="63818">MQVQSFCAIALATLAYLDIVNAGFPITGVQTGVNSGSGAVPSRQNILDLYNDQAQFSLYIQALNSFQHIDENNLTSYFQIAGIHGRPYISWDNVGSDPTGTQNGIPSGYCTHSFTLFPTWHRPYLALYEASTSSLLFINSLTIIQQLIADFVQAAAKSYNSPTYQTAADNFRIPFWDWAAVPQRFPDVMTWPSVSINTPSGPQNVTNPLYRYTFLNHPEPAKWFPTDQETYLGSQPWSIRQPDKNNVSNEAAMESLFVQEGQFLSDQVWSVFAKTRDYNNMSTTSNKGNAFEGPHGTVHNLIGGNGHMTYLSFSAFDPAFFLHHANVDRQIAMWQAIYPNEWLKPEAAAGGTWTIYPNTIVDENTPLTPFTSGDGKTMYTSATSRSTQKFGYSYPDVPYWKFSNPSDLSANVTARVNQLYNGDGHLGTWPTKRGTEDSDLGKRALERDWTVAVRVSNTAVSEPFSVELKVGGTLVGKMVVLHTPTKIELDAGADRFTHAEFTLRNVLGSIDAGDILAVVGFLTGGLTWSVVKLSDGSVVSGVQGLEVEVADEIIVPANDIFGFPSYSDRIVHPEITAGLL</sequence>
<evidence type="ECO:0000259" key="4">
    <source>
        <dbReference type="PROSITE" id="PS00498"/>
    </source>
</evidence>
<comment type="caution">
    <text evidence="5">The sequence shown here is derived from an EMBL/GenBank/DDBJ whole genome shotgun (WGS) entry which is preliminary data.</text>
</comment>
<name>A0A7D8UM11_9HELO</name>
<evidence type="ECO:0000313" key="5">
    <source>
        <dbReference type="EMBL" id="TVY52213.1"/>
    </source>
</evidence>
<dbReference type="AlphaFoldDB" id="A0A7D8UM11"/>
<accession>A0A7D8UM11</accession>
<proteinExistence type="predicted"/>
<dbReference type="Proteomes" id="UP000481288">
    <property type="component" value="Unassembled WGS sequence"/>
</dbReference>
<dbReference type="Pfam" id="PF00264">
    <property type="entry name" value="Tyrosinase"/>
    <property type="match status" value="1"/>
</dbReference>
<dbReference type="PANTHER" id="PTHR11474:SF131">
    <property type="entry name" value="TYROSINASE COPPER-BINDING DOMAIN-CONTAINING PROTEIN"/>
    <property type="match status" value="1"/>
</dbReference>
<evidence type="ECO:0000256" key="1">
    <source>
        <dbReference type="ARBA" id="ARBA00022723"/>
    </source>
</evidence>
<keyword evidence="2" id="KW-0732">Signal</keyword>
<dbReference type="InterPro" id="IPR050316">
    <property type="entry name" value="Tyrosinase/Hemocyanin"/>
</dbReference>
<dbReference type="PROSITE" id="PS00498">
    <property type="entry name" value="TYROSINASE_2"/>
    <property type="match status" value="1"/>
</dbReference>
<feature type="domain" description="Tyrosinase copper-binding" evidence="4">
    <location>
        <begin position="317"/>
        <end position="328"/>
    </location>
</feature>
<dbReference type="InterPro" id="IPR002227">
    <property type="entry name" value="Tyrosinase_Cu-bd"/>
</dbReference>
<reference evidence="5 6" key="1">
    <citation type="submission" date="2018-05" db="EMBL/GenBank/DDBJ databases">
        <title>Whole genome sequencing for identification of molecular markers to develop diagnostic detection tools for the regulated plant pathogen Lachnellula willkommii.</title>
        <authorList>
            <person name="Giroux E."/>
            <person name="Bilodeau G."/>
        </authorList>
    </citation>
    <scope>NUCLEOTIDE SEQUENCE [LARGE SCALE GENOMIC DNA]</scope>
    <source>
        <strain evidence="5 6">CBS 625.97</strain>
    </source>
</reference>
<feature type="chain" id="PRO_5028996482" evidence="2">
    <location>
        <begin position="23"/>
        <end position="580"/>
    </location>
</feature>
<evidence type="ECO:0000259" key="3">
    <source>
        <dbReference type="PROSITE" id="PS00497"/>
    </source>
</evidence>
<dbReference type="PROSITE" id="PS00497">
    <property type="entry name" value="TYROSINASE_1"/>
    <property type="match status" value="1"/>
</dbReference>
<feature type="domain" description="Tyrosinase copper-binding" evidence="3">
    <location>
        <begin position="112"/>
        <end position="129"/>
    </location>
</feature>
<feature type="signal peptide" evidence="2">
    <location>
        <begin position="1"/>
        <end position="22"/>
    </location>
</feature>
<dbReference type="PRINTS" id="PR00092">
    <property type="entry name" value="TYROSINASE"/>
</dbReference>
<dbReference type="InterPro" id="IPR008922">
    <property type="entry name" value="Di-copper_centre_dom_sf"/>
</dbReference>
<dbReference type="GO" id="GO:0046872">
    <property type="term" value="F:metal ion binding"/>
    <property type="evidence" value="ECO:0007669"/>
    <property type="project" value="UniProtKB-KW"/>
</dbReference>
<evidence type="ECO:0000313" key="6">
    <source>
        <dbReference type="Proteomes" id="UP000481288"/>
    </source>
</evidence>
<keyword evidence="1" id="KW-0479">Metal-binding</keyword>
<dbReference type="PANTHER" id="PTHR11474">
    <property type="entry name" value="TYROSINASE FAMILY MEMBER"/>
    <property type="match status" value="1"/>
</dbReference>
<keyword evidence="6" id="KW-1185">Reference proteome</keyword>